<evidence type="ECO:0000313" key="2">
    <source>
        <dbReference type="Proteomes" id="UP001364764"/>
    </source>
</evidence>
<protein>
    <recommendedName>
        <fullName evidence="3">NERD domain-containing protein</fullName>
    </recommendedName>
</protein>
<dbReference type="GeneID" id="93480057"/>
<evidence type="ECO:0008006" key="3">
    <source>
        <dbReference type="Google" id="ProtNLM"/>
    </source>
</evidence>
<sequence>MTISDMSKVIYNYDDFISLASILSQLGFIDNSIYSKDCEKINEKFIKESRTTYKNEKGIIEYLEGSQLVTRHGVLLTWKHLFQNLDNYSIKLNQHEDTTFVELINVITHVQELEMDYRETDLKSYINANSFFNRYDTASHQYARTFFLFIYSPYKEGSKGAASLENLKDAFITKYQMQLESYIYLTAALVFTVLELYENNKEFNSETWSISLSSFPFKDILLDQFKQLLLEISFDLDEGKEWFVNELAINQKTHENFMFDLFTNKPFLKIDSNSYIPIERKGMEDLLFHSLYSKLLESFSKDDKRRVSFRNDFGFMLESYVSWLIVKTADYNNIYRAKEEFLYDNSSKRSPDVFLIYNDYVLVIEVKSYRVKKDVIRDYARKKSIDDSYQKNTVKPLNQIKNAMLDIIQKEITPALTADMKYYFMTIAMDNFPTANSMRKTLIEELIGFNTQFNLMGIFSLSIEEFELFVEVINSTQTPFNDYLDDYYNLPDDISFKNFINSKNKSIKDKDRRGPFDALRKKAQNEINNFFNIFP</sequence>
<organism evidence="1 2">
    <name type="scientific">Paenibacillus amylolyticus</name>
    <dbReference type="NCBI Taxonomy" id="1451"/>
    <lineage>
        <taxon>Bacteria</taxon>
        <taxon>Bacillati</taxon>
        <taxon>Bacillota</taxon>
        <taxon>Bacilli</taxon>
        <taxon>Bacillales</taxon>
        <taxon>Paenibacillaceae</taxon>
        <taxon>Paenibacillus</taxon>
    </lineage>
</organism>
<evidence type="ECO:0000313" key="1">
    <source>
        <dbReference type="EMBL" id="WWP23877.1"/>
    </source>
</evidence>
<gene>
    <name evidence="1" type="ORF">V6668_31290</name>
</gene>
<geneLocation type="plasmid" evidence="1 2">
    <name>pY5S7-1</name>
</geneLocation>
<dbReference type="RefSeq" id="WP_338709058.1">
    <property type="nucleotide sequence ID" value="NZ_CP145893.1"/>
</dbReference>
<reference evidence="1 2" key="1">
    <citation type="submission" date="2024-02" db="EMBL/GenBank/DDBJ databases">
        <title>Complete sequences of two Paenibacillus sp. strains and one Lysinibacillus strain isolated from the environment on STAA medium highlight biotechnological potential.</title>
        <authorList>
            <person name="Attere S.A."/>
            <person name="Piche L.C."/>
            <person name="Intertaglia L."/>
            <person name="Lami R."/>
            <person name="Charette S.J."/>
            <person name="Vincent A.T."/>
        </authorList>
    </citation>
    <scope>NUCLEOTIDE SEQUENCE [LARGE SCALE GENOMIC DNA]</scope>
    <source>
        <strain evidence="1 2">Y5S-7</strain>
        <plasmid evidence="1 2">pY5S7-1</plasmid>
    </source>
</reference>
<name>A0ABD8B1Y9_PAEAM</name>
<dbReference type="AlphaFoldDB" id="A0ABD8B1Y9"/>
<accession>A0ABD8B1Y9</accession>
<keyword evidence="1" id="KW-0614">Plasmid</keyword>
<proteinExistence type="predicted"/>
<dbReference type="Proteomes" id="UP001364764">
    <property type="component" value="Plasmid pY5S7-1"/>
</dbReference>
<dbReference type="EMBL" id="CP145893">
    <property type="protein sequence ID" value="WWP23877.1"/>
    <property type="molecule type" value="Genomic_DNA"/>
</dbReference>